<accession>A0ABW1E9R2</accession>
<organism evidence="1 2">
    <name type="scientific">Acidicapsa dinghuensis</name>
    <dbReference type="NCBI Taxonomy" id="2218256"/>
    <lineage>
        <taxon>Bacteria</taxon>
        <taxon>Pseudomonadati</taxon>
        <taxon>Acidobacteriota</taxon>
        <taxon>Terriglobia</taxon>
        <taxon>Terriglobales</taxon>
        <taxon>Acidobacteriaceae</taxon>
        <taxon>Acidicapsa</taxon>
    </lineage>
</organism>
<name>A0ABW1E9R2_9BACT</name>
<dbReference type="Gene3D" id="1.10.287.1080">
    <property type="entry name" value="MazG-like"/>
    <property type="match status" value="1"/>
</dbReference>
<keyword evidence="2" id="KW-1185">Reference proteome</keyword>
<dbReference type="EMBL" id="JBHSPH010000001">
    <property type="protein sequence ID" value="MFC5861071.1"/>
    <property type="molecule type" value="Genomic_DNA"/>
</dbReference>
<dbReference type="Proteomes" id="UP001596091">
    <property type="component" value="Unassembled WGS sequence"/>
</dbReference>
<comment type="caution">
    <text evidence="1">The sequence shown here is derived from an EMBL/GenBank/DDBJ whole genome shotgun (WGS) entry which is preliminary data.</text>
</comment>
<dbReference type="SUPFAM" id="SSF101386">
    <property type="entry name" value="all-alpha NTP pyrophosphatases"/>
    <property type="match status" value="1"/>
</dbReference>
<reference evidence="2" key="1">
    <citation type="journal article" date="2019" name="Int. J. Syst. Evol. Microbiol.">
        <title>The Global Catalogue of Microorganisms (GCM) 10K type strain sequencing project: providing services to taxonomists for standard genome sequencing and annotation.</title>
        <authorList>
            <consortium name="The Broad Institute Genomics Platform"/>
            <consortium name="The Broad Institute Genome Sequencing Center for Infectious Disease"/>
            <person name="Wu L."/>
            <person name="Ma J."/>
        </authorList>
    </citation>
    <scope>NUCLEOTIDE SEQUENCE [LARGE SCALE GENOMIC DNA]</scope>
    <source>
        <strain evidence="2">JCM 4087</strain>
    </source>
</reference>
<evidence type="ECO:0008006" key="3">
    <source>
        <dbReference type="Google" id="ProtNLM"/>
    </source>
</evidence>
<protein>
    <recommendedName>
        <fullName evidence="3">Nucleotide pyrophosphohydrolase</fullName>
    </recommendedName>
</protein>
<evidence type="ECO:0000313" key="1">
    <source>
        <dbReference type="EMBL" id="MFC5861071.1"/>
    </source>
</evidence>
<gene>
    <name evidence="1" type="ORF">ACFPT7_02065</name>
</gene>
<proteinExistence type="predicted"/>
<sequence>MDPRDARRVIDGTGGEICYADSYMIAAKIVRDHREFWEERMSRAEMTFAEFQRRNIARSRIAFPTCNDWSLNDWAVALVGEAGELCNLLKKNRRALATDERFLLDGPFYEQARQAVIDELADVIIYADLMLSQLGASTAEAVGAKFDEVSKRVGYVDVGELISAPPSEGGKSIPRV</sequence>
<dbReference type="RefSeq" id="WP_263334504.1">
    <property type="nucleotide sequence ID" value="NZ_JAGSYH010000002.1"/>
</dbReference>
<evidence type="ECO:0000313" key="2">
    <source>
        <dbReference type="Proteomes" id="UP001596091"/>
    </source>
</evidence>